<feature type="compositionally biased region" description="Basic residues" evidence="3">
    <location>
        <begin position="461"/>
        <end position="472"/>
    </location>
</feature>
<evidence type="ECO:0000256" key="3">
    <source>
        <dbReference type="SAM" id="MobiDB-lite"/>
    </source>
</evidence>
<feature type="chain" id="PRO_5040810801" description="SH3 domain-containing protein" evidence="5">
    <location>
        <begin position="21"/>
        <end position="496"/>
    </location>
</feature>
<feature type="transmembrane region" description="Helical" evidence="4">
    <location>
        <begin position="246"/>
        <end position="269"/>
    </location>
</feature>
<dbReference type="Gene3D" id="2.30.30.40">
    <property type="entry name" value="SH3 Domains"/>
    <property type="match status" value="1"/>
</dbReference>
<keyword evidence="4" id="KW-1133">Transmembrane helix</keyword>
<evidence type="ECO:0000313" key="7">
    <source>
        <dbReference type="EMBL" id="KAJ1923772.1"/>
    </source>
</evidence>
<dbReference type="SUPFAM" id="SSF50044">
    <property type="entry name" value="SH3-domain"/>
    <property type="match status" value="1"/>
</dbReference>
<dbReference type="AlphaFoldDB" id="A0A9W8ABD2"/>
<feature type="compositionally biased region" description="Low complexity" evidence="3">
    <location>
        <begin position="476"/>
        <end position="486"/>
    </location>
</feature>
<evidence type="ECO:0000256" key="2">
    <source>
        <dbReference type="PROSITE-ProRule" id="PRU00192"/>
    </source>
</evidence>
<dbReference type="PROSITE" id="PS50002">
    <property type="entry name" value="SH3"/>
    <property type="match status" value="1"/>
</dbReference>
<dbReference type="SMART" id="SM00326">
    <property type="entry name" value="SH3"/>
    <property type="match status" value="1"/>
</dbReference>
<accession>A0A9W8ABD2</accession>
<comment type="caution">
    <text evidence="7">The sequence shown here is derived from an EMBL/GenBank/DDBJ whole genome shotgun (WGS) entry which is preliminary data.</text>
</comment>
<dbReference type="Proteomes" id="UP001150569">
    <property type="component" value="Unassembled WGS sequence"/>
</dbReference>
<evidence type="ECO:0000256" key="1">
    <source>
        <dbReference type="ARBA" id="ARBA00022443"/>
    </source>
</evidence>
<dbReference type="EMBL" id="JANBPT010000313">
    <property type="protein sequence ID" value="KAJ1923772.1"/>
    <property type="molecule type" value="Genomic_DNA"/>
</dbReference>
<protein>
    <recommendedName>
        <fullName evidence="6">SH3 domain-containing protein</fullName>
    </recommendedName>
</protein>
<proteinExistence type="predicted"/>
<feature type="domain" description="SH3" evidence="6">
    <location>
        <begin position="316"/>
        <end position="377"/>
    </location>
</feature>
<evidence type="ECO:0000256" key="5">
    <source>
        <dbReference type="SAM" id="SignalP"/>
    </source>
</evidence>
<dbReference type="InterPro" id="IPR001452">
    <property type="entry name" value="SH3_domain"/>
</dbReference>
<evidence type="ECO:0000259" key="6">
    <source>
        <dbReference type="PROSITE" id="PS50002"/>
    </source>
</evidence>
<keyword evidence="8" id="KW-1185">Reference proteome</keyword>
<feature type="signal peptide" evidence="5">
    <location>
        <begin position="1"/>
        <end position="20"/>
    </location>
</feature>
<reference evidence="7" key="1">
    <citation type="submission" date="2022-07" db="EMBL/GenBank/DDBJ databases">
        <title>Phylogenomic reconstructions and comparative analyses of Kickxellomycotina fungi.</title>
        <authorList>
            <person name="Reynolds N.K."/>
            <person name="Stajich J.E."/>
            <person name="Barry K."/>
            <person name="Grigoriev I.V."/>
            <person name="Crous P."/>
            <person name="Smith M.E."/>
        </authorList>
    </citation>
    <scope>NUCLEOTIDE SEQUENCE</scope>
    <source>
        <strain evidence="7">RSA 861</strain>
    </source>
</reference>
<keyword evidence="5" id="KW-0732">Signal</keyword>
<dbReference type="InterPro" id="IPR036028">
    <property type="entry name" value="SH3-like_dom_sf"/>
</dbReference>
<dbReference type="Pfam" id="PF00018">
    <property type="entry name" value="SH3_1"/>
    <property type="match status" value="1"/>
</dbReference>
<sequence length="496" mass="52447">MPSFLALLATVLALIGLVAAQTATANCYSLASSKYCGAAFGKYSVSMYIQVGNQRATSVSQFDQALDSYFGSAADKTAVDQLFGCTGWNGTVTPQYRITHTCYALLNEVASQQCNPAVAIPPLCQDTCTTYVTGWKSFVGNTQACPNQALTINIYQNLVASCDSAGNNGQASDQCISGETNEPDTCGFAPNDADAACAHCSTGSNDQSACCKNVFATHTCPNINGHPVSDPFFPPSLGDSNGRRTLAIVLPVVLGTLFLLLLLAAILLIRRRRRTAQGHVKQLLPTASSRRLFSGKVGRSSPSKPTAVRSPRHLSVDPLRCRVVHPFTPRMQDEIALTPGDICLLFRTFDDGWAIGFNTNTNQEGTIPLVCVTAYDTSAAALASGTAMGISPAPTSKSVSDRSIDTFNPADIERSLMSLNASAAAIDATVRAAAASAVPPRPSIGGRSISTVHDSQLPRRYSSKRPGIRRRSSAGSQPNSQLSNSPPTEPRLSTTQ</sequence>
<evidence type="ECO:0000256" key="4">
    <source>
        <dbReference type="SAM" id="Phobius"/>
    </source>
</evidence>
<keyword evidence="4" id="KW-0812">Transmembrane</keyword>
<name>A0A9W8ABD2_9FUNG</name>
<dbReference type="OrthoDB" id="5340910at2759"/>
<evidence type="ECO:0000313" key="8">
    <source>
        <dbReference type="Proteomes" id="UP001150569"/>
    </source>
</evidence>
<keyword evidence="4" id="KW-0472">Membrane</keyword>
<keyword evidence="1 2" id="KW-0728">SH3 domain</keyword>
<gene>
    <name evidence="7" type="ORF">IWQ60_005660</name>
</gene>
<feature type="region of interest" description="Disordered" evidence="3">
    <location>
        <begin position="436"/>
        <end position="496"/>
    </location>
</feature>
<organism evidence="7 8">
    <name type="scientific">Tieghemiomyces parasiticus</name>
    <dbReference type="NCBI Taxonomy" id="78921"/>
    <lineage>
        <taxon>Eukaryota</taxon>
        <taxon>Fungi</taxon>
        <taxon>Fungi incertae sedis</taxon>
        <taxon>Zoopagomycota</taxon>
        <taxon>Kickxellomycotina</taxon>
        <taxon>Dimargaritomycetes</taxon>
        <taxon>Dimargaritales</taxon>
        <taxon>Dimargaritaceae</taxon>
        <taxon>Tieghemiomyces</taxon>
    </lineage>
</organism>